<sequence length="350" mass="40525">MDLDPGTYIIQNVMHQSIATQLREKRVVADADTTSDQTYGLRLEMLWRISHLNNGKFTIKNFLTNDYAASTTFPLKSDAIVAKQSRQQWVIKETGFKGRYVIYTTATLTRIDLFWGLANDELLTPITLRDIPNNPSNQWVLTKVVSRKQLEEETLQLRATLAELREENVKFRDSVDLWKNAQQETFQLRATVSELREENKKLRDSVGLWKNAQQETSQLHTTLSELQEENTKLRDSVDHRKTAQQETFQLHAALTELREENKKILDSVDRWKDTSAGAAIGAQKARKRHEAADLQLRVKLSELQEENADLRGRAHLSNAGRSVEFYSEWDRRPQSLVLAGRRESWLNPWH</sequence>
<dbReference type="EMBL" id="ML170183">
    <property type="protein sequence ID" value="TDL21093.1"/>
    <property type="molecule type" value="Genomic_DNA"/>
</dbReference>
<dbReference type="Proteomes" id="UP000294933">
    <property type="component" value="Unassembled WGS sequence"/>
</dbReference>
<dbReference type="SUPFAM" id="SSF50370">
    <property type="entry name" value="Ricin B-like lectins"/>
    <property type="match status" value="1"/>
</dbReference>
<reference evidence="2 3" key="1">
    <citation type="submission" date="2018-06" db="EMBL/GenBank/DDBJ databases">
        <title>A transcriptomic atlas of mushroom development highlights an independent origin of complex multicellularity.</title>
        <authorList>
            <consortium name="DOE Joint Genome Institute"/>
            <person name="Krizsan K."/>
            <person name="Almasi E."/>
            <person name="Merenyi Z."/>
            <person name="Sahu N."/>
            <person name="Viragh M."/>
            <person name="Koszo T."/>
            <person name="Mondo S."/>
            <person name="Kiss B."/>
            <person name="Balint B."/>
            <person name="Kues U."/>
            <person name="Barry K."/>
            <person name="Hegedus J.C."/>
            <person name="Henrissat B."/>
            <person name="Johnson J."/>
            <person name="Lipzen A."/>
            <person name="Ohm R."/>
            <person name="Nagy I."/>
            <person name="Pangilinan J."/>
            <person name="Yan J."/>
            <person name="Xiong Y."/>
            <person name="Grigoriev I.V."/>
            <person name="Hibbett D.S."/>
            <person name="Nagy L.G."/>
        </authorList>
    </citation>
    <scope>NUCLEOTIDE SEQUENCE [LARGE SCALE GENOMIC DNA]</scope>
    <source>
        <strain evidence="2 3">SZMC22713</strain>
    </source>
</reference>
<evidence type="ECO:0000313" key="3">
    <source>
        <dbReference type="Proteomes" id="UP000294933"/>
    </source>
</evidence>
<keyword evidence="1" id="KW-0175">Coiled coil</keyword>
<evidence type="ECO:0000313" key="2">
    <source>
        <dbReference type="EMBL" id="TDL21093.1"/>
    </source>
</evidence>
<accession>A0A4Y7Q0B2</accession>
<protein>
    <submittedName>
        <fullName evidence="2">Uncharacterized protein</fullName>
    </submittedName>
</protein>
<name>A0A4Y7Q0B2_9AGAM</name>
<proteinExistence type="predicted"/>
<feature type="coiled-coil region" evidence="1">
    <location>
        <begin position="147"/>
        <end position="181"/>
    </location>
</feature>
<organism evidence="2 3">
    <name type="scientific">Rickenella mellea</name>
    <dbReference type="NCBI Taxonomy" id="50990"/>
    <lineage>
        <taxon>Eukaryota</taxon>
        <taxon>Fungi</taxon>
        <taxon>Dikarya</taxon>
        <taxon>Basidiomycota</taxon>
        <taxon>Agaricomycotina</taxon>
        <taxon>Agaricomycetes</taxon>
        <taxon>Hymenochaetales</taxon>
        <taxon>Rickenellaceae</taxon>
        <taxon>Rickenella</taxon>
    </lineage>
</organism>
<dbReference type="OrthoDB" id="3266227at2759"/>
<dbReference type="InterPro" id="IPR035992">
    <property type="entry name" value="Ricin_B-like_lectins"/>
</dbReference>
<evidence type="ECO:0000256" key="1">
    <source>
        <dbReference type="SAM" id="Coils"/>
    </source>
</evidence>
<keyword evidence="3" id="KW-1185">Reference proteome</keyword>
<gene>
    <name evidence="2" type="ORF">BD410DRAFT_899134</name>
</gene>
<dbReference type="VEuPathDB" id="FungiDB:BD410DRAFT_899134"/>
<dbReference type="AlphaFoldDB" id="A0A4Y7Q0B2"/>
<dbReference type="Gene3D" id="2.80.10.50">
    <property type="match status" value="1"/>
</dbReference>